<feature type="domain" description="DNA-3-methyladenine glycosylase AlkA N-terminal" evidence="6">
    <location>
        <begin position="5"/>
        <end position="119"/>
    </location>
</feature>
<dbReference type="SUPFAM" id="SSF48150">
    <property type="entry name" value="DNA-glycosylase"/>
    <property type="match status" value="1"/>
</dbReference>
<keyword evidence="3" id="KW-0227">DNA damage</keyword>
<evidence type="ECO:0000256" key="3">
    <source>
        <dbReference type="ARBA" id="ARBA00022763"/>
    </source>
</evidence>
<dbReference type="InterPro" id="IPR003265">
    <property type="entry name" value="HhH-GPD_domain"/>
</dbReference>
<keyword evidence="8" id="KW-1185">Reference proteome</keyword>
<evidence type="ECO:0000259" key="5">
    <source>
        <dbReference type="SMART" id="SM00478"/>
    </source>
</evidence>
<evidence type="ECO:0000256" key="4">
    <source>
        <dbReference type="ARBA" id="ARBA00023204"/>
    </source>
</evidence>
<sequence length="297" mass="31109">MHVEERVLAHTPPLCPDNLFGHLVATAVPGVEEWHDGAYRRSVALPGGPGVVALRPGTRITAELRVGDPADADAAAELARRVLDLDADPATVDATLRADPALRTLVDEAPGRRVPGSPDPEEFAVRAVLGQQVSTAAARTHAARLVRGHGTPLPDGLAGAGSTLTHLFPTAAALTAVDPDELGMPRTRKRTLLTLVAALADGEVVLDRADVPAARAALAALPGIGPWTVDSVAMRALGDPDAFLPTDLGIRVAAERLGLPARDRDLVARAEAWRPVRAYAVQYLWAALDHAVNTMPG</sequence>
<dbReference type="InterPro" id="IPR037046">
    <property type="entry name" value="AlkA_N_sf"/>
</dbReference>
<protein>
    <recommendedName>
        <fullName evidence="2">DNA-3-methyladenine glycosylase II</fullName>
        <ecNumber evidence="2">3.2.2.21</ecNumber>
    </recommendedName>
</protein>
<dbReference type="PANTHER" id="PTHR43003">
    <property type="entry name" value="DNA-3-METHYLADENINE GLYCOSYLASE"/>
    <property type="match status" value="1"/>
</dbReference>
<accession>A0ABP9CJK9</accession>
<proteinExistence type="predicted"/>
<dbReference type="Gene3D" id="3.30.310.20">
    <property type="entry name" value="DNA-3-methyladenine glycosylase AlkA, N-terminal domain"/>
    <property type="match status" value="1"/>
</dbReference>
<evidence type="ECO:0000256" key="2">
    <source>
        <dbReference type="ARBA" id="ARBA00012000"/>
    </source>
</evidence>
<dbReference type="RefSeq" id="WP_345423754.1">
    <property type="nucleotide sequence ID" value="NZ_BAABHO010000070.1"/>
</dbReference>
<dbReference type="PANTHER" id="PTHR43003:SF13">
    <property type="entry name" value="DNA-3-METHYLADENINE GLYCOSYLASE 2"/>
    <property type="match status" value="1"/>
</dbReference>
<keyword evidence="4" id="KW-0234">DNA repair</keyword>
<feature type="domain" description="HhH-GPD" evidence="5">
    <location>
        <begin position="129"/>
        <end position="289"/>
    </location>
</feature>
<dbReference type="InterPro" id="IPR010316">
    <property type="entry name" value="AlkA_N"/>
</dbReference>
<dbReference type="InterPro" id="IPR011257">
    <property type="entry name" value="DNA_glycosylase"/>
</dbReference>
<reference evidence="8" key="1">
    <citation type="journal article" date="2019" name="Int. J. Syst. Evol. Microbiol.">
        <title>The Global Catalogue of Microorganisms (GCM) 10K type strain sequencing project: providing services to taxonomists for standard genome sequencing and annotation.</title>
        <authorList>
            <consortium name="The Broad Institute Genomics Platform"/>
            <consortium name="The Broad Institute Genome Sequencing Center for Infectious Disease"/>
            <person name="Wu L."/>
            <person name="Ma J."/>
        </authorList>
    </citation>
    <scope>NUCLEOTIDE SEQUENCE [LARGE SCALE GENOMIC DNA]</scope>
    <source>
        <strain evidence="8">JCM 17979</strain>
    </source>
</reference>
<dbReference type="Gene3D" id="1.10.340.30">
    <property type="entry name" value="Hypothetical protein, domain 2"/>
    <property type="match status" value="1"/>
</dbReference>
<dbReference type="EMBL" id="BAABHO010000070">
    <property type="protein sequence ID" value="GAA4810362.1"/>
    <property type="molecule type" value="Genomic_DNA"/>
</dbReference>
<evidence type="ECO:0000259" key="6">
    <source>
        <dbReference type="SMART" id="SM01009"/>
    </source>
</evidence>
<name>A0ABP9CJK9_9PSEU</name>
<dbReference type="Pfam" id="PF06029">
    <property type="entry name" value="AlkA_N"/>
    <property type="match status" value="1"/>
</dbReference>
<evidence type="ECO:0000256" key="1">
    <source>
        <dbReference type="ARBA" id="ARBA00000086"/>
    </source>
</evidence>
<dbReference type="SMART" id="SM00478">
    <property type="entry name" value="ENDO3c"/>
    <property type="match status" value="1"/>
</dbReference>
<dbReference type="EC" id="3.2.2.21" evidence="2"/>
<comment type="catalytic activity">
    <reaction evidence="1">
        <text>Hydrolysis of alkylated DNA, releasing 3-methyladenine, 3-methylguanine, 7-methylguanine and 7-methyladenine.</text>
        <dbReference type="EC" id="3.2.2.21"/>
    </reaction>
</comment>
<organism evidence="7 8">
    <name type="scientific">Actinomycetospora chlora</name>
    <dbReference type="NCBI Taxonomy" id="663608"/>
    <lineage>
        <taxon>Bacteria</taxon>
        <taxon>Bacillati</taxon>
        <taxon>Actinomycetota</taxon>
        <taxon>Actinomycetes</taxon>
        <taxon>Pseudonocardiales</taxon>
        <taxon>Pseudonocardiaceae</taxon>
        <taxon>Actinomycetospora</taxon>
    </lineage>
</organism>
<evidence type="ECO:0000313" key="8">
    <source>
        <dbReference type="Proteomes" id="UP001500928"/>
    </source>
</evidence>
<dbReference type="Gene3D" id="1.10.1670.10">
    <property type="entry name" value="Helix-hairpin-Helix base-excision DNA repair enzymes (C-terminal)"/>
    <property type="match status" value="1"/>
</dbReference>
<dbReference type="SMART" id="SM01009">
    <property type="entry name" value="AlkA_N"/>
    <property type="match status" value="1"/>
</dbReference>
<dbReference type="InterPro" id="IPR051912">
    <property type="entry name" value="Alkylbase_DNA_Glycosylase/TA"/>
</dbReference>
<dbReference type="Proteomes" id="UP001500928">
    <property type="component" value="Unassembled WGS sequence"/>
</dbReference>
<dbReference type="InterPro" id="IPR023170">
    <property type="entry name" value="HhH_base_excis_C"/>
</dbReference>
<dbReference type="CDD" id="cd00056">
    <property type="entry name" value="ENDO3c"/>
    <property type="match status" value="1"/>
</dbReference>
<gene>
    <name evidence="7" type="ORF">GCM10023200_55140</name>
</gene>
<dbReference type="SUPFAM" id="SSF55945">
    <property type="entry name" value="TATA-box binding protein-like"/>
    <property type="match status" value="1"/>
</dbReference>
<evidence type="ECO:0000313" key="7">
    <source>
        <dbReference type="EMBL" id="GAA4810362.1"/>
    </source>
</evidence>
<comment type="caution">
    <text evidence="7">The sequence shown here is derived from an EMBL/GenBank/DDBJ whole genome shotgun (WGS) entry which is preliminary data.</text>
</comment>